<evidence type="ECO:0000256" key="1">
    <source>
        <dbReference type="SAM" id="MobiDB-lite"/>
    </source>
</evidence>
<proteinExistence type="predicted"/>
<evidence type="ECO:0000313" key="2">
    <source>
        <dbReference type="EMBL" id="PVH90594.1"/>
    </source>
</evidence>
<accession>A0A2V1CYN6</accession>
<reference evidence="2 3" key="1">
    <citation type="journal article" date="2018" name="Sci. Rep.">
        <title>Comparative genomics provides insights into the lifestyle and reveals functional heterogeneity of dark septate endophytic fungi.</title>
        <authorList>
            <person name="Knapp D.G."/>
            <person name="Nemeth J.B."/>
            <person name="Barry K."/>
            <person name="Hainaut M."/>
            <person name="Henrissat B."/>
            <person name="Johnson J."/>
            <person name="Kuo A."/>
            <person name="Lim J.H.P."/>
            <person name="Lipzen A."/>
            <person name="Nolan M."/>
            <person name="Ohm R.A."/>
            <person name="Tamas L."/>
            <person name="Grigoriev I.V."/>
            <person name="Spatafora J.W."/>
            <person name="Nagy L.G."/>
            <person name="Kovacs G.M."/>
        </authorList>
    </citation>
    <scope>NUCLEOTIDE SEQUENCE [LARGE SCALE GENOMIC DNA]</scope>
    <source>
        <strain evidence="2 3">DSE2036</strain>
    </source>
</reference>
<feature type="region of interest" description="Disordered" evidence="1">
    <location>
        <begin position="321"/>
        <end position="489"/>
    </location>
</feature>
<feature type="compositionally biased region" description="Polar residues" evidence="1">
    <location>
        <begin position="405"/>
        <end position="421"/>
    </location>
</feature>
<keyword evidence="3" id="KW-1185">Reference proteome</keyword>
<gene>
    <name evidence="2" type="ORF">DM02DRAFT_607288</name>
</gene>
<organism evidence="2 3">
    <name type="scientific">Periconia macrospinosa</name>
    <dbReference type="NCBI Taxonomy" id="97972"/>
    <lineage>
        <taxon>Eukaryota</taxon>
        <taxon>Fungi</taxon>
        <taxon>Dikarya</taxon>
        <taxon>Ascomycota</taxon>
        <taxon>Pezizomycotina</taxon>
        <taxon>Dothideomycetes</taxon>
        <taxon>Pleosporomycetidae</taxon>
        <taxon>Pleosporales</taxon>
        <taxon>Massarineae</taxon>
        <taxon>Periconiaceae</taxon>
        <taxon>Periconia</taxon>
    </lineage>
</organism>
<name>A0A2V1CYN6_9PLEO</name>
<protein>
    <submittedName>
        <fullName evidence="2">Uncharacterized protein</fullName>
    </submittedName>
</protein>
<dbReference type="EMBL" id="KZ806205">
    <property type="protein sequence ID" value="PVH90594.1"/>
    <property type="molecule type" value="Genomic_DNA"/>
</dbReference>
<feature type="compositionally biased region" description="Low complexity" evidence="1">
    <location>
        <begin position="324"/>
        <end position="338"/>
    </location>
</feature>
<dbReference type="OrthoDB" id="5153349at2759"/>
<dbReference type="AlphaFoldDB" id="A0A2V1CYN6"/>
<feature type="region of interest" description="Disordered" evidence="1">
    <location>
        <begin position="1"/>
        <end position="21"/>
    </location>
</feature>
<feature type="compositionally biased region" description="Polar residues" evidence="1">
    <location>
        <begin position="1"/>
        <end position="10"/>
    </location>
</feature>
<feature type="compositionally biased region" description="Polar residues" evidence="1">
    <location>
        <begin position="357"/>
        <end position="387"/>
    </location>
</feature>
<evidence type="ECO:0000313" key="3">
    <source>
        <dbReference type="Proteomes" id="UP000244855"/>
    </source>
</evidence>
<dbReference type="Proteomes" id="UP000244855">
    <property type="component" value="Unassembled WGS sequence"/>
</dbReference>
<feature type="compositionally biased region" description="Low complexity" evidence="1">
    <location>
        <begin position="428"/>
        <end position="440"/>
    </location>
</feature>
<sequence>MSLSNAPSNDNDPDPGVTLDSQGISIGPMTMMCFTRLQILKKFPSSEKQHVKGLNYETVISVRFPSPAWIKTNEYAALQPQTYNDDNGNNVNCAFFSLNLPIYNQEIIPSDWDDTWFFLSGQVHPYALTWEVDADDDTEPDSSVFMSDCLVDSRMFNYTIAPFIVRDSGYQPISLRTLNFDSIIIPPIVAFTGSVVGSGRTLLRGDPLSGLSETQQKCCGFVQLSTFITPGNSTRPPYRRAHQFQVFVIFPIHVNPWMVRCKKMMERPNTQFQPNTLFHCTGRLAGFLDHRIMVHPPSLAQDYVFIIVPENWDFFATSSRNTISTPSPTATPAKQSSTDPRSKFMSPSKRKHDQLSDLETPQTSPDSGASVTISSPQTPATSRTTDMSGLLASPPPKRPCAENPLHTSPHNNNPSAITLNALSHIPPSTLSHSNNSSHTNYAAKSQTPRPQTTFTTNHLPHSATQTPAPPPDDRPHRIRQPTKKVLNIN</sequence>
<feature type="compositionally biased region" description="Polar residues" evidence="1">
    <location>
        <begin position="442"/>
        <end position="466"/>
    </location>
</feature>